<accession>A0A9W4TUL5</accession>
<dbReference type="AlphaFoldDB" id="A0A9W4TUL5"/>
<reference evidence="1" key="1">
    <citation type="submission" date="2022-12" db="EMBL/GenBank/DDBJ databases">
        <authorList>
            <person name="Brejova B."/>
        </authorList>
    </citation>
    <scope>NUCLEOTIDE SEQUENCE</scope>
</reference>
<keyword evidence="2" id="KW-1185">Reference proteome</keyword>
<protein>
    <submittedName>
        <fullName evidence="1">Uncharacterized protein</fullName>
    </submittedName>
</protein>
<organism evidence="1 2">
    <name type="scientific">Candida verbasci</name>
    <dbReference type="NCBI Taxonomy" id="1227364"/>
    <lineage>
        <taxon>Eukaryota</taxon>
        <taxon>Fungi</taxon>
        <taxon>Dikarya</taxon>
        <taxon>Ascomycota</taxon>
        <taxon>Saccharomycotina</taxon>
        <taxon>Pichiomycetes</taxon>
        <taxon>Debaryomycetaceae</taxon>
        <taxon>Candida/Lodderomyces clade</taxon>
        <taxon>Candida</taxon>
    </lineage>
</organism>
<dbReference type="OrthoDB" id="4092895at2759"/>
<evidence type="ECO:0000313" key="1">
    <source>
        <dbReference type="EMBL" id="CAI5757322.1"/>
    </source>
</evidence>
<name>A0A9W4TUL5_9ASCO</name>
<dbReference type="EMBL" id="CANTUO010000001">
    <property type="protein sequence ID" value="CAI5757322.1"/>
    <property type="molecule type" value="Genomic_DNA"/>
</dbReference>
<comment type="caution">
    <text evidence="1">The sequence shown here is derived from an EMBL/GenBank/DDBJ whole genome shotgun (WGS) entry which is preliminary data.</text>
</comment>
<gene>
    <name evidence="1" type="ORF">CANVERA_P1838</name>
</gene>
<proteinExistence type="predicted"/>
<evidence type="ECO:0000313" key="2">
    <source>
        <dbReference type="Proteomes" id="UP001152885"/>
    </source>
</evidence>
<sequence>MLLQRQLIRIRYQQSLLFHRYIGFKNVFKFYDNVTKIEKEYKTLEDVPTAVKINDLITRVQGHPELLYLLAFFFSECKKIGILPNNSETRTKGIRYFSRFFIKLTPLHRSFWTTCYDLEVACHKHKLHPFKINNIGLLDPKNFPIDFYNQILTGEYNGVKYKHIISFGFGGPNWEKPKTND</sequence>
<dbReference type="Proteomes" id="UP001152885">
    <property type="component" value="Unassembled WGS sequence"/>
</dbReference>